<dbReference type="EMBL" id="VMTP01000047">
    <property type="protein sequence ID" value="TVT83642.1"/>
    <property type="molecule type" value="Genomic_DNA"/>
</dbReference>
<protein>
    <recommendedName>
        <fullName evidence="6">DUF2946 domain-containing protein</fullName>
    </recommendedName>
</protein>
<dbReference type="RefSeq" id="WP_016652468.1">
    <property type="nucleotide sequence ID" value="NZ_BHGD02000010.1"/>
</dbReference>
<gene>
    <name evidence="2" type="ORF">F907_01851</name>
    <name evidence="3" type="ORF">FPV60_07190</name>
</gene>
<dbReference type="GeneID" id="45417907"/>
<evidence type="ECO:0000313" key="5">
    <source>
        <dbReference type="Proteomes" id="UP000316981"/>
    </source>
</evidence>
<reference evidence="3 5" key="2">
    <citation type="submission" date="2019-07" db="EMBL/GenBank/DDBJ databases">
        <title>Draft Genome Sequence of the first blaOXA-58-Harboring Acinetobacter colistiniresistens clinical isolate from Brazil.</title>
        <authorList>
            <person name="Favaro L.S."/>
            <person name="Paula-Petroli S.B."/>
            <person name="Moura C.F."/>
            <person name="Tognim M.C.B."/>
            <person name="Venancio E.J."/>
            <person name="Yamada-Ogatta S.F."/>
            <person name="Carrara-Marroni F.E."/>
        </authorList>
    </citation>
    <scope>NUCLEOTIDE SEQUENCE [LARGE SCALE GENOMIC DNA]</scope>
    <source>
        <strain evidence="3 5">DL</strain>
    </source>
</reference>
<accession>S3T8L5</accession>
<name>S3T8L5_9GAMM</name>
<dbReference type="PATRIC" id="fig|1217696.3.peg.1813"/>
<dbReference type="HOGENOM" id="CLU_2021730_0_0_6"/>
<comment type="caution">
    <text evidence="2">The sequence shown here is derived from an EMBL/GenBank/DDBJ whole genome shotgun (WGS) entry which is preliminary data.</text>
</comment>
<feature type="signal peptide" evidence="1">
    <location>
        <begin position="1"/>
        <end position="25"/>
    </location>
</feature>
<reference evidence="2 4" key="1">
    <citation type="submission" date="2013-06" db="EMBL/GenBank/DDBJ databases">
        <title>The Genome Sequence of Acinetobacter sp. NIPH 2036.</title>
        <authorList>
            <consortium name="The Broad Institute Genome Sequencing Platform"/>
            <consortium name="The Broad Institute Genome Sequencing Center for Infectious Disease"/>
            <person name="Cerqueira G."/>
            <person name="Feldgarden M."/>
            <person name="Courvalin P."/>
            <person name="Perichon B."/>
            <person name="Grillot-Courvalin C."/>
            <person name="Clermont D."/>
            <person name="Rocha E."/>
            <person name="Yoon E.-J."/>
            <person name="Nemec A."/>
            <person name="Young S.K."/>
            <person name="Zeng Q."/>
            <person name="Gargeya S."/>
            <person name="Fitzgerald M."/>
            <person name="Abouelleil A."/>
            <person name="Alvarado L."/>
            <person name="Berlin A.M."/>
            <person name="Chapman S.B."/>
            <person name="Dewar J."/>
            <person name="Goldberg J."/>
            <person name="Griggs A."/>
            <person name="Gujja S."/>
            <person name="Hansen M."/>
            <person name="Howarth C."/>
            <person name="Imamovic A."/>
            <person name="Larimer J."/>
            <person name="McCowan C."/>
            <person name="Murphy C."/>
            <person name="Pearson M."/>
            <person name="Priest M."/>
            <person name="Roberts A."/>
            <person name="Saif S."/>
            <person name="Shea T."/>
            <person name="Sykes S."/>
            <person name="Wortman J."/>
            <person name="Nusbaum C."/>
            <person name="Birren B."/>
        </authorList>
    </citation>
    <scope>NUCLEOTIDE SEQUENCE [LARGE SCALE GENOMIC DNA]</scope>
    <source>
        <strain evidence="2 4">NIPH 2036</strain>
    </source>
</reference>
<evidence type="ECO:0008006" key="6">
    <source>
        <dbReference type="Google" id="ProtNLM"/>
    </source>
</evidence>
<organism evidence="2 4">
    <name type="scientific">Acinetobacter colistiniresistens</name>
    <dbReference type="NCBI Taxonomy" id="280145"/>
    <lineage>
        <taxon>Bacteria</taxon>
        <taxon>Pseudomonadati</taxon>
        <taxon>Pseudomonadota</taxon>
        <taxon>Gammaproteobacteria</taxon>
        <taxon>Moraxellales</taxon>
        <taxon>Moraxellaceae</taxon>
        <taxon>Acinetobacter</taxon>
    </lineage>
</organism>
<dbReference type="Proteomes" id="UP000014559">
    <property type="component" value="Unassembled WGS sequence"/>
</dbReference>
<dbReference type="Proteomes" id="UP000316981">
    <property type="component" value="Unassembled WGS sequence"/>
</dbReference>
<feature type="chain" id="PRO_5036286919" description="DUF2946 domain-containing protein" evidence="1">
    <location>
        <begin position="26"/>
        <end position="125"/>
    </location>
</feature>
<evidence type="ECO:0000313" key="2">
    <source>
        <dbReference type="EMBL" id="EPG37881.1"/>
    </source>
</evidence>
<sequence length="125" mass="13750">MSVFIRSLISLLIALCFISNSFAMAISTNEVAQPVVAQVMPNHAVMSDCGVAMMSKHDRLESSGKMDTSHCQKSLCCLGVTFEQRSSSIERSLQSIKAANSAYVHQLTLGIYQLPYRPPNHVLFL</sequence>
<dbReference type="AlphaFoldDB" id="S3T8L5"/>
<evidence type="ECO:0000313" key="4">
    <source>
        <dbReference type="Proteomes" id="UP000014559"/>
    </source>
</evidence>
<dbReference type="EMBL" id="ATGK01000011">
    <property type="protein sequence ID" value="EPG37881.1"/>
    <property type="molecule type" value="Genomic_DNA"/>
</dbReference>
<proteinExistence type="predicted"/>
<keyword evidence="1" id="KW-0732">Signal</keyword>
<evidence type="ECO:0000313" key="3">
    <source>
        <dbReference type="EMBL" id="TVT83642.1"/>
    </source>
</evidence>
<evidence type="ECO:0000256" key="1">
    <source>
        <dbReference type="SAM" id="SignalP"/>
    </source>
</evidence>